<keyword evidence="7" id="KW-0206">Cytoskeleton</keyword>
<gene>
    <name evidence="10" type="ORF">MNEG_16632</name>
</gene>
<evidence type="ECO:0000256" key="6">
    <source>
        <dbReference type="ARBA" id="ARBA00023054"/>
    </source>
</evidence>
<organism evidence="10 11">
    <name type="scientific">Monoraphidium neglectum</name>
    <dbReference type="NCBI Taxonomy" id="145388"/>
    <lineage>
        <taxon>Eukaryota</taxon>
        <taxon>Viridiplantae</taxon>
        <taxon>Chlorophyta</taxon>
        <taxon>core chlorophytes</taxon>
        <taxon>Chlorophyceae</taxon>
        <taxon>CS clade</taxon>
        <taxon>Sphaeropleales</taxon>
        <taxon>Selenastraceae</taxon>
        <taxon>Monoraphidium</taxon>
    </lineage>
</organism>
<dbReference type="GeneID" id="25734411"/>
<dbReference type="GO" id="GO:0005815">
    <property type="term" value="C:microtubule organizing center"/>
    <property type="evidence" value="ECO:0007669"/>
    <property type="project" value="TreeGrafter"/>
</dbReference>
<comment type="subcellular location">
    <subcellularLocation>
        <location evidence="1">Cytoplasm</location>
        <location evidence="1">Cytoskeleton</location>
        <location evidence="1">Microtubule organizing center</location>
        <location evidence="1">Centrosome</location>
    </subcellularLocation>
</comment>
<comment type="function">
    <text evidence="8">Plays a role in the organization of both preexisting and nascent microtubules in interphase cells. During mitosis, required for the organization and orientation of the mitotic spindle.</text>
</comment>
<name>A0A0D2ITH0_9CHLO</name>
<dbReference type="STRING" id="145388.A0A0D2ITH0"/>
<evidence type="ECO:0000256" key="8">
    <source>
        <dbReference type="ARBA" id="ARBA00025273"/>
    </source>
</evidence>
<keyword evidence="11" id="KW-1185">Reference proteome</keyword>
<dbReference type="Proteomes" id="UP000054498">
    <property type="component" value="Unassembled WGS sequence"/>
</dbReference>
<feature type="non-terminal residue" evidence="10">
    <location>
        <position position="178"/>
    </location>
</feature>
<dbReference type="OrthoDB" id="2020926at2759"/>
<dbReference type="GO" id="GO:0060271">
    <property type="term" value="P:cilium assembly"/>
    <property type="evidence" value="ECO:0007669"/>
    <property type="project" value="InterPro"/>
</dbReference>
<evidence type="ECO:0000256" key="2">
    <source>
        <dbReference type="ARBA" id="ARBA00011832"/>
    </source>
</evidence>
<reference evidence="10 11" key="1">
    <citation type="journal article" date="2013" name="BMC Genomics">
        <title>Reconstruction of the lipid metabolism for the microalga Monoraphidium neglectum from its genome sequence reveals characteristics suitable for biofuel production.</title>
        <authorList>
            <person name="Bogen C."/>
            <person name="Al-Dilaimi A."/>
            <person name="Albersmeier A."/>
            <person name="Wichmann J."/>
            <person name="Grundmann M."/>
            <person name="Rupp O."/>
            <person name="Lauersen K.J."/>
            <person name="Blifernez-Klassen O."/>
            <person name="Kalinowski J."/>
            <person name="Goesmann A."/>
            <person name="Mussgnug J.H."/>
            <person name="Kruse O."/>
        </authorList>
    </citation>
    <scope>NUCLEOTIDE SEQUENCE [LARGE SCALE GENOMIC DNA]</scope>
    <source>
        <strain evidence="10 11">SAG 48.87</strain>
    </source>
</reference>
<evidence type="ECO:0000256" key="7">
    <source>
        <dbReference type="ARBA" id="ARBA00023212"/>
    </source>
</evidence>
<evidence type="ECO:0000256" key="3">
    <source>
        <dbReference type="ARBA" id="ARBA00018408"/>
    </source>
</evidence>
<keyword evidence="6 9" id="KW-0175">Coiled coil</keyword>
<keyword evidence="5" id="KW-0802">TPR repeat</keyword>
<dbReference type="PANTHER" id="PTHR14594">
    <property type="entry name" value="CENTROSOMAL PROTEIN OF 70 KDA"/>
    <property type="match status" value="1"/>
</dbReference>
<protein>
    <recommendedName>
        <fullName evidence="3">Centrosomal protein of 70 kDa</fullName>
    </recommendedName>
</protein>
<proteinExistence type="predicted"/>
<evidence type="ECO:0000256" key="4">
    <source>
        <dbReference type="ARBA" id="ARBA00022490"/>
    </source>
</evidence>
<evidence type="ECO:0000256" key="1">
    <source>
        <dbReference type="ARBA" id="ARBA00004300"/>
    </source>
</evidence>
<dbReference type="EMBL" id="KK106809">
    <property type="protein sequence ID" value="KIY91332.1"/>
    <property type="molecule type" value="Genomic_DNA"/>
</dbReference>
<evidence type="ECO:0000313" key="10">
    <source>
        <dbReference type="EMBL" id="KIY91332.1"/>
    </source>
</evidence>
<dbReference type="GO" id="GO:0070507">
    <property type="term" value="P:regulation of microtubule cytoskeleton organization"/>
    <property type="evidence" value="ECO:0007669"/>
    <property type="project" value="InterPro"/>
</dbReference>
<dbReference type="GO" id="GO:0043015">
    <property type="term" value="F:gamma-tubulin binding"/>
    <property type="evidence" value="ECO:0007669"/>
    <property type="project" value="InterPro"/>
</dbReference>
<dbReference type="InterPro" id="IPR037692">
    <property type="entry name" value="CEP70"/>
</dbReference>
<evidence type="ECO:0000256" key="9">
    <source>
        <dbReference type="SAM" id="Coils"/>
    </source>
</evidence>
<feature type="coiled-coil region" evidence="9">
    <location>
        <begin position="98"/>
        <end position="132"/>
    </location>
</feature>
<evidence type="ECO:0000256" key="5">
    <source>
        <dbReference type="ARBA" id="ARBA00022803"/>
    </source>
</evidence>
<dbReference type="RefSeq" id="XP_013890352.1">
    <property type="nucleotide sequence ID" value="XM_014034898.1"/>
</dbReference>
<dbReference type="PANTHER" id="PTHR14594:SF1">
    <property type="entry name" value="CENTROSOMAL PROTEIN OF 70 KDA"/>
    <property type="match status" value="1"/>
</dbReference>
<dbReference type="AlphaFoldDB" id="A0A0D2ITH0"/>
<dbReference type="KEGG" id="mng:MNEG_16632"/>
<sequence length="178" mass="19109">MRVSHPMQLRYKVSLLDHGLKAKESEGERLRERLADKVAREERRLAHDKAAYARLRQAHAATKRDAAVAAAAAGGVAGRGAAGAVAAAARELRPVEIVGIYETQREALERDLSVLKQEARVLAGQLRDAQNLLIARDRAAQEAERRAAAAAAAGAEPGAGAAALRERRKAAELQRELS</sequence>
<comment type="subunit">
    <text evidence="2">Directly interacts with tubulin-gamma; this interaction determines centrosomal localization.</text>
</comment>
<accession>A0A0D2ITH0</accession>
<evidence type="ECO:0000313" key="11">
    <source>
        <dbReference type="Proteomes" id="UP000054498"/>
    </source>
</evidence>
<keyword evidence="4" id="KW-0963">Cytoplasm</keyword>